<gene>
    <name evidence="3" type="ORF">GGR46_004086</name>
</gene>
<evidence type="ECO:0000259" key="2">
    <source>
        <dbReference type="Pfam" id="PF13480"/>
    </source>
</evidence>
<dbReference type="EMBL" id="JACIEH010000003">
    <property type="protein sequence ID" value="MBB4100514.1"/>
    <property type="molecule type" value="Genomic_DNA"/>
</dbReference>
<feature type="compositionally biased region" description="Basic and acidic residues" evidence="1">
    <location>
        <begin position="361"/>
        <end position="377"/>
    </location>
</feature>
<dbReference type="AlphaFoldDB" id="A0A7W6JVU3"/>
<dbReference type="InterPro" id="IPR038740">
    <property type="entry name" value="BioF2-like_GNAT_dom"/>
</dbReference>
<feature type="region of interest" description="Disordered" evidence="1">
    <location>
        <begin position="361"/>
        <end position="393"/>
    </location>
</feature>
<evidence type="ECO:0000256" key="1">
    <source>
        <dbReference type="SAM" id="MobiDB-lite"/>
    </source>
</evidence>
<evidence type="ECO:0000313" key="3">
    <source>
        <dbReference type="EMBL" id="MBB4100514.1"/>
    </source>
</evidence>
<reference evidence="3 4" key="1">
    <citation type="submission" date="2020-08" db="EMBL/GenBank/DDBJ databases">
        <title>Genomic Encyclopedia of Type Strains, Phase IV (KMG-IV): sequencing the most valuable type-strain genomes for metagenomic binning, comparative biology and taxonomic classification.</title>
        <authorList>
            <person name="Goeker M."/>
        </authorList>
    </citation>
    <scope>NUCLEOTIDE SEQUENCE [LARGE SCALE GENOMIC DNA]</scope>
    <source>
        <strain evidence="3 4">DSM 101806</strain>
    </source>
</reference>
<comment type="caution">
    <text evidence="3">The sequence shown here is derived from an EMBL/GenBank/DDBJ whole genome shotgun (WGS) entry which is preliminary data.</text>
</comment>
<dbReference type="GO" id="GO:0016740">
    <property type="term" value="F:transferase activity"/>
    <property type="evidence" value="ECO:0007669"/>
    <property type="project" value="UniProtKB-KW"/>
</dbReference>
<feature type="domain" description="BioF2-like acetyltransferase" evidence="2">
    <location>
        <begin position="182"/>
        <end position="325"/>
    </location>
</feature>
<dbReference type="SUPFAM" id="SSF55729">
    <property type="entry name" value="Acyl-CoA N-acyltransferases (Nat)"/>
    <property type="match status" value="1"/>
</dbReference>
<name>A0A7W6JVU3_9SPHN</name>
<accession>A0A7W6JVU3</accession>
<protein>
    <submittedName>
        <fullName evidence="3">CelD/BcsL family acetyltransferase involved in cellulose biosynthesis</fullName>
    </submittedName>
</protein>
<evidence type="ECO:0000313" key="4">
    <source>
        <dbReference type="Proteomes" id="UP000557392"/>
    </source>
</evidence>
<dbReference type="RefSeq" id="WP_183999799.1">
    <property type="nucleotide sequence ID" value="NZ_JACIEH010000003.1"/>
</dbReference>
<organism evidence="3 4">
    <name type="scientific">Sphingomonas kyeonggiensis</name>
    <dbReference type="NCBI Taxonomy" id="1268553"/>
    <lineage>
        <taxon>Bacteria</taxon>
        <taxon>Pseudomonadati</taxon>
        <taxon>Pseudomonadota</taxon>
        <taxon>Alphaproteobacteria</taxon>
        <taxon>Sphingomonadales</taxon>
        <taxon>Sphingomonadaceae</taxon>
        <taxon>Sphingomonas</taxon>
    </lineage>
</organism>
<proteinExistence type="predicted"/>
<keyword evidence="4" id="KW-1185">Reference proteome</keyword>
<dbReference type="Proteomes" id="UP000557392">
    <property type="component" value="Unassembled WGS sequence"/>
</dbReference>
<sequence length="393" mass="42300">MSKPMLLEEFTRLPPALTVDCVDGLAGAIDSVAGAAAPSHRFLRYGWFAAALKAYGGAARTLTVAREGEPVAALPIVASGPAWAKLVSVPGCYWPFRSFPVREDAGVEAVEALLPRLAREARALRVGPVYDGDPGLELLKEAARAKGWAVLDRFVADSFLLDITAAQGEGPWPRNSTLKKNRFHEKHLGSHGELDWSFVHGADWTDAAFDALAEIEEKSWIADRTDGSDAKFTARGHGGFWRAAAEDPVIARSMWAALLRIDGTPTAFSFDMNAGTLKYAIANSYDPRVAKHSPGKLLYYRNLVRAIEDGITTVDWGAGDSGYKQVIGAEKGPAIRDWLFVRPGIDALAGKLLRSAWKRTGRAEGESAPAKADRVLDAEQSQGGGKEGEGSDN</sequence>
<dbReference type="Pfam" id="PF13480">
    <property type="entry name" value="Acetyltransf_6"/>
    <property type="match status" value="1"/>
</dbReference>
<dbReference type="InterPro" id="IPR016181">
    <property type="entry name" value="Acyl_CoA_acyltransferase"/>
</dbReference>
<keyword evidence="3" id="KW-0808">Transferase</keyword>